<evidence type="ECO:0000256" key="8">
    <source>
        <dbReference type="ARBA" id="ARBA00023136"/>
    </source>
</evidence>
<evidence type="ECO:0000256" key="4">
    <source>
        <dbReference type="ARBA" id="ARBA00022692"/>
    </source>
</evidence>
<gene>
    <name evidence="14" type="ORF">BUALT_Bualt09G0072100</name>
</gene>
<feature type="region of interest" description="Disordered" evidence="13">
    <location>
        <begin position="76"/>
        <end position="98"/>
    </location>
</feature>
<keyword evidence="4 12" id="KW-0812">Transmembrane</keyword>
<dbReference type="Proteomes" id="UP000826271">
    <property type="component" value="Unassembled WGS sequence"/>
</dbReference>
<accession>A0AAV6X7W7</accession>
<evidence type="ECO:0000256" key="3">
    <source>
        <dbReference type="ARBA" id="ARBA00022679"/>
    </source>
</evidence>
<evidence type="ECO:0000256" key="10">
    <source>
        <dbReference type="ARBA" id="ARBA00023316"/>
    </source>
</evidence>
<dbReference type="GO" id="GO:0071555">
    <property type="term" value="P:cell wall organization"/>
    <property type="evidence" value="ECO:0007669"/>
    <property type="project" value="UniProtKB-KW"/>
</dbReference>
<dbReference type="Pfam" id="PF03360">
    <property type="entry name" value="Glyco_transf_43"/>
    <property type="match status" value="1"/>
</dbReference>
<evidence type="ECO:0000256" key="2">
    <source>
        <dbReference type="ARBA" id="ARBA00007706"/>
    </source>
</evidence>
<evidence type="ECO:0000256" key="11">
    <source>
        <dbReference type="PIRSR" id="PIRSR605027-4"/>
    </source>
</evidence>
<name>A0AAV6X7W7_9LAMI</name>
<feature type="transmembrane region" description="Helical" evidence="12">
    <location>
        <begin position="18"/>
        <end position="35"/>
    </location>
</feature>
<dbReference type="InterPro" id="IPR029044">
    <property type="entry name" value="Nucleotide-diphossugar_trans"/>
</dbReference>
<dbReference type="GO" id="GO:0015018">
    <property type="term" value="F:galactosylgalactosylxylosylprotein 3-beta-glucuronosyltransferase activity"/>
    <property type="evidence" value="ECO:0007669"/>
    <property type="project" value="InterPro"/>
</dbReference>
<comment type="subcellular location">
    <subcellularLocation>
        <location evidence="1 12">Golgi apparatus membrane</location>
        <topology evidence="1 12">Single-pass type II membrane protein</topology>
    </subcellularLocation>
</comment>
<protein>
    <recommendedName>
        <fullName evidence="12">Glycosyltransferases</fullName>
        <ecNumber evidence="12">2.4.-.-</ecNumber>
    </recommendedName>
</protein>
<evidence type="ECO:0000256" key="13">
    <source>
        <dbReference type="SAM" id="MobiDB-lite"/>
    </source>
</evidence>
<evidence type="ECO:0000256" key="12">
    <source>
        <dbReference type="RuleBase" id="RU363127"/>
    </source>
</evidence>
<dbReference type="GO" id="GO:0010417">
    <property type="term" value="P:glucuronoxylan biosynthetic process"/>
    <property type="evidence" value="ECO:0007669"/>
    <property type="project" value="TreeGrafter"/>
</dbReference>
<dbReference type="Gene3D" id="3.90.550.10">
    <property type="entry name" value="Spore Coat Polysaccharide Biosynthesis Protein SpsA, Chain A"/>
    <property type="match status" value="1"/>
</dbReference>
<evidence type="ECO:0000256" key="5">
    <source>
        <dbReference type="ARBA" id="ARBA00022968"/>
    </source>
</evidence>
<feature type="site" description="Interaction with galactose moiety of substrate glycoprotein" evidence="11">
    <location>
        <position position="244"/>
    </location>
</feature>
<evidence type="ECO:0000256" key="9">
    <source>
        <dbReference type="ARBA" id="ARBA00023180"/>
    </source>
</evidence>
<evidence type="ECO:0000256" key="1">
    <source>
        <dbReference type="ARBA" id="ARBA00004323"/>
    </source>
</evidence>
<dbReference type="GO" id="GO:0009834">
    <property type="term" value="P:plant-type secondary cell wall biogenesis"/>
    <property type="evidence" value="ECO:0007669"/>
    <property type="project" value="TreeGrafter"/>
</dbReference>
<keyword evidence="5 12" id="KW-0735">Signal-anchor</keyword>
<keyword evidence="10 12" id="KW-0961">Cell wall biogenesis/degradation</keyword>
<comment type="function">
    <text evidence="12">Involved in the synthesis of glucuronoxylan hemicellulose in secondary cell walls.</text>
</comment>
<dbReference type="PANTHER" id="PTHR10896">
    <property type="entry name" value="GALACTOSYLGALACTOSYLXYLOSYLPROTEIN 3-BETA-GLUCURONOSYLTRANSFERASE BETA-1,3-GLUCURONYLTRANSFERASE"/>
    <property type="match status" value="1"/>
</dbReference>
<feature type="compositionally biased region" description="Basic residues" evidence="13">
    <location>
        <begin position="85"/>
        <end position="96"/>
    </location>
</feature>
<keyword evidence="15" id="KW-1185">Reference proteome</keyword>
<evidence type="ECO:0000256" key="7">
    <source>
        <dbReference type="ARBA" id="ARBA00023034"/>
    </source>
</evidence>
<dbReference type="GO" id="GO:0000139">
    <property type="term" value="C:Golgi membrane"/>
    <property type="evidence" value="ECO:0007669"/>
    <property type="project" value="UniProtKB-SubCell"/>
</dbReference>
<dbReference type="GO" id="GO:0042285">
    <property type="term" value="F:xylosyltransferase activity"/>
    <property type="evidence" value="ECO:0007669"/>
    <property type="project" value="TreeGrafter"/>
</dbReference>
<reference evidence="14" key="1">
    <citation type="submission" date="2019-10" db="EMBL/GenBank/DDBJ databases">
        <authorList>
            <person name="Zhang R."/>
            <person name="Pan Y."/>
            <person name="Wang J."/>
            <person name="Ma R."/>
            <person name="Yu S."/>
        </authorList>
    </citation>
    <scope>NUCLEOTIDE SEQUENCE</scope>
    <source>
        <strain evidence="14">LA-IB0</strain>
        <tissue evidence="14">Leaf</tissue>
    </source>
</reference>
<comment type="similarity">
    <text evidence="2 12">Belongs to the glycosyltransferase 43 family.</text>
</comment>
<dbReference type="SUPFAM" id="SSF53448">
    <property type="entry name" value="Nucleotide-diphospho-sugar transferases"/>
    <property type="match status" value="1"/>
</dbReference>
<evidence type="ECO:0000313" key="14">
    <source>
        <dbReference type="EMBL" id="KAG8376522.1"/>
    </source>
</evidence>
<keyword evidence="6 12" id="KW-1133">Transmembrane helix</keyword>
<dbReference type="AlphaFoldDB" id="A0AAV6X7W7"/>
<dbReference type="PANTHER" id="PTHR10896:SF59">
    <property type="entry name" value="BETA-1,4-XYLOSYLTRANSFERASE IRX9"/>
    <property type="match status" value="1"/>
</dbReference>
<keyword evidence="8 12" id="KW-0472">Membrane</keyword>
<evidence type="ECO:0000313" key="15">
    <source>
        <dbReference type="Proteomes" id="UP000826271"/>
    </source>
</evidence>
<keyword evidence="9" id="KW-0325">Glycoprotein</keyword>
<dbReference type="EC" id="2.4.-.-" evidence="12"/>
<organism evidence="14 15">
    <name type="scientific">Buddleja alternifolia</name>
    <dbReference type="NCBI Taxonomy" id="168488"/>
    <lineage>
        <taxon>Eukaryota</taxon>
        <taxon>Viridiplantae</taxon>
        <taxon>Streptophyta</taxon>
        <taxon>Embryophyta</taxon>
        <taxon>Tracheophyta</taxon>
        <taxon>Spermatophyta</taxon>
        <taxon>Magnoliopsida</taxon>
        <taxon>eudicotyledons</taxon>
        <taxon>Gunneridae</taxon>
        <taxon>Pentapetalae</taxon>
        <taxon>asterids</taxon>
        <taxon>lamiids</taxon>
        <taxon>Lamiales</taxon>
        <taxon>Scrophulariaceae</taxon>
        <taxon>Buddlejeae</taxon>
        <taxon>Buddleja</taxon>
    </lineage>
</organism>
<sequence>MMGSSERSKKKIHLWKKAIVHFSLCFVTGFFTGFFPTNKPSTISSHVPLSFSSSYSPQPIEVFHRAKTQTLNRSLLDETEPTPPKKMKIPEKKKKKMNTEEINPRRLVIVITPTNKRNKVRGALLRRLANTLKLVAQPLLWIVVEQQQKSDDSSEVSEILRKTGIMYRHVVFKDNFTDVDSEMDHQRNIALNHIEQHRLSGIVHFAGLENVYDLSFFEEIRAIEAFGTWPVAKLSPNKNRVILEGPVCNSSEITRWHLKKMNNLAISTFAFNSSILWDPERWGRTSSVQDTSQNSLKFVRKEALEEETKLKGICSKVLLWDLQLF</sequence>
<evidence type="ECO:0000256" key="6">
    <source>
        <dbReference type="ARBA" id="ARBA00022989"/>
    </source>
</evidence>
<dbReference type="InterPro" id="IPR005027">
    <property type="entry name" value="Glyco_trans_43"/>
</dbReference>
<proteinExistence type="inferred from homology"/>
<comment type="caution">
    <text evidence="14">The sequence shown here is derived from an EMBL/GenBank/DDBJ whole genome shotgun (WGS) entry which is preliminary data.</text>
</comment>
<dbReference type="EMBL" id="WHWC01000009">
    <property type="protein sequence ID" value="KAG8376522.1"/>
    <property type="molecule type" value="Genomic_DNA"/>
</dbReference>
<keyword evidence="3 12" id="KW-0808">Transferase</keyword>
<keyword evidence="7 12" id="KW-0333">Golgi apparatus</keyword>